<dbReference type="Proteomes" id="UP000054928">
    <property type="component" value="Unassembled WGS sequence"/>
</dbReference>
<accession>A0A0P1ATS5</accession>
<evidence type="ECO:0000313" key="2">
    <source>
        <dbReference type="Proteomes" id="UP000054928"/>
    </source>
</evidence>
<evidence type="ECO:0000313" key="1">
    <source>
        <dbReference type="EMBL" id="CEG44079.1"/>
    </source>
</evidence>
<dbReference type="GeneID" id="36409402"/>
<dbReference type="EMBL" id="CCYD01000810">
    <property type="protein sequence ID" value="CEG44079.1"/>
    <property type="molecule type" value="Genomic_DNA"/>
</dbReference>
<dbReference type="RefSeq" id="XP_024580448.1">
    <property type="nucleotide sequence ID" value="XM_024730142.1"/>
</dbReference>
<proteinExistence type="predicted"/>
<sequence length="55" mass="6164">MCNFNPKIPELAHPSKLQPRTNDKPKIALSKFLGLSIFLPRKLVWDCTVSAKIAS</sequence>
<name>A0A0P1ATS5_PLAHL</name>
<reference evidence="2" key="1">
    <citation type="submission" date="2014-09" db="EMBL/GenBank/DDBJ databases">
        <authorList>
            <person name="Sharma Rahul"/>
            <person name="Thines Marco"/>
        </authorList>
    </citation>
    <scope>NUCLEOTIDE SEQUENCE [LARGE SCALE GENOMIC DNA]</scope>
</reference>
<protein>
    <submittedName>
        <fullName evidence="1">Uncharacterized protein</fullName>
    </submittedName>
</protein>
<organism evidence="1 2">
    <name type="scientific">Plasmopara halstedii</name>
    <name type="common">Downy mildew of sunflower</name>
    <dbReference type="NCBI Taxonomy" id="4781"/>
    <lineage>
        <taxon>Eukaryota</taxon>
        <taxon>Sar</taxon>
        <taxon>Stramenopiles</taxon>
        <taxon>Oomycota</taxon>
        <taxon>Peronosporomycetes</taxon>
        <taxon>Peronosporales</taxon>
        <taxon>Peronosporaceae</taxon>
        <taxon>Plasmopara</taxon>
    </lineage>
</organism>
<dbReference type="AlphaFoldDB" id="A0A0P1ATS5"/>
<keyword evidence="2" id="KW-1185">Reference proteome</keyword>